<dbReference type="InterPro" id="IPR036047">
    <property type="entry name" value="F-box-like_dom_sf"/>
</dbReference>
<organism evidence="1 2">
    <name type="scientific">Haematococcus lacustris</name>
    <name type="common">Green alga</name>
    <name type="synonym">Haematococcus pluvialis</name>
    <dbReference type="NCBI Taxonomy" id="44745"/>
    <lineage>
        <taxon>Eukaryota</taxon>
        <taxon>Viridiplantae</taxon>
        <taxon>Chlorophyta</taxon>
        <taxon>core chlorophytes</taxon>
        <taxon>Chlorophyceae</taxon>
        <taxon>CS clade</taxon>
        <taxon>Chlamydomonadales</taxon>
        <taxon>Haematococcaceae</taxon>
        <taxon>Haematococcus</taxon>
    </lineage>
</organism>
<comment type="caution">
    <text evidence="1">The sequence shown here is derived from an EMBL/GenBank/DDBJ whole genome shotgun (WGS) entry which is preliminary data.</text>
</comment>
<accession>A0A6A0A414</accession>
<sequence>MPPSLSEITPDLASLVASQLELDERAVGRLAITSKFWWTVCADQQLWRTLAARRFGLKAVQPGQCPPELQGWTFLPGLDLAETRALPCLVKDFRSLADLAHHCLNKHEVVAFTTKGHVAELPAVQW</sequence>
<dbReference type="EMBL" id="BLLF01003390">
    <property type="protein sequence ID" value="GFH27204.1"/>
    <property type="molecule type" value="Genomic_DNA"/>
</dbReference>
<dbReference type="AlphaFoldDB" id="A0A6A0A414"/>
<proteinExistence type="predicted"/>
<name>A0A6A0A414_HAELA</name>
<dbReference type="Proteomes" id="UP000485058">
    <property type="component" value="Unassembled WGS sequence"/>
</dbReference>
<evidence type="ECO:0000313" key="2">
    <source>
        <dbReference type="Proteomes" id="UP000485058"/>
    </source>
</evidence>
<reference evidence="1 2" key="1">
    <citation type="submission" date="2020-02" db="EMBL/GenBank/DDBJ databases">
        <title>Draft genome sequence of Haematococcus lacustris strain NIES-144.</title>
        <authorList>
            <person name="Morimoto D."/>
            <person name="Nakagawa S."/>
            <person name="Yoshida T."/>
            <person name="Sawayama S."/>
        </authorList>
    </citation>
    <scope>NUCLEOTIDE SEQUENCE [LARGE SCALE GENOMIC DNA]</scope>
    <source>
        <strain evidence="1 2">NIES-144</strain>
    </source>
</reference>
<keyword evidence="2" id="KW-1185">Reference proteome</keyword>
<gene>
    <name evidence="1" type="ORF">HaLaN_25491</name>
</gene>
<protein>
    <recommendedName>
        <fullName evidence="3">F-box domain-containing protein</fullName>
    </recommendedName>
</protein>
<evidence type="ECO:0008006" key="3">
    <source>
        <dbReference type="Google" id="ProtNLM"/>
    </source>
</evidence>
<evidence type="ECO:0000313" key="1">
    <source>
        <dbReference type="EMBL" id="GFH27204.1"/>
    </source>
</evidence>
<dbReference type="SUPFAM" id="SSF81383">
    <property type="entry name" value="F-box domain"/>
    <property type="match status" value="1"/>
</dbReference>